<accession>A0A8S1ZEM7</accession>
<dbReference type="PROSITE" id="PS51375">
    <property type="entry name" value="PPR"/>
    <property type="match status" value="2"/>
</dbReference>
<evidence type="ECO:0000256" key="8">
    <source>
        <dbReference type="ARBA" id="ARBA00022989"/>
    </source>
</evidence>
<evidence type="ECO:0000256" key="4">
    <source>
        <dbReference type="ARBA" id="ARBA00022679"/>
    </source>
</evidence>
<dbReference type="Proteomes" id="UP000682877">
    <property type="component" value="Chromosome 1"/>
</dbReference>
<evidence type="ECO:0000256" key="5">
    <source>
        <dbReference type="ARBA" id="ARBA00022692"/>
    </source>
</evidence>
<feature type="transmembrane region" description="Helical" evidence="11">
    <location>
        <begin position="65"/>
        <end position="85"/>
    </location>
</feature>
<dbReference type="FunFam" id="1.25.40.10:FF:000516">
    <property type="entry name" value="Pentatricopeptide repeat-containing protein"/>
    <property type="match status" value="1"/>
</dbReference>
<dbReference type="SUPFAM" id="SSF48452">
    <property type="entry name" value="TPR-like"/>
    <property type="match status" value="1"/>
</dbReference>
<feature type="repeat" description="PPR" evidence="10">
    <location>
        <begin position="689"/>
        <end position="723"/>
    </location>
</feature>
<keyword evidence="9 11" id="KW-0472">Membrane</keyword>
<dbReference type="Gene3D" id="1.25.40.10">
    <property type="entry name" value="Tetratricopeptide repeat domain"/>
    <property type="match status" value="3"/>
</dbReference>
<protein>
    <recommendedName>
        <fullName evidence="14">Mannosyltransferase</fullName>
    </recommendedName>
</protein>
<keyword evidence="4" id="KW-0808">Transferase</keyword>
<dbReference type="FunFam" id="1.25.40.10:FF:000743">
    <property type="entry name" value="Pentatricopeptide repeat-containing protein"/>
    <property type="match status" value="1"/>
</dbReference>
<feature type="transmembrane region" description="Helical" evidence="11">
    <location>
        <begin position="91"/>
        <end position="111"/>
    </location>
</feature>
<dbReference type="FunFam" id="1.25.40.10:FF:000253">
    <property type="entry name" value="Pentatricopeptide repeat-containing protein"/>
    <property type="match status" value="1"/>
</dbReference>
<sequence>MAKFLQSYGYDLILGSVAAIYVVMAPYTKVEESFNVQSMHDILYHRHHLDSYDHLEFPGVVPRTFIGAFIVSVFASPVVSIISWLGFPKVYSLVAARLVLGCIILSTLRFFRIQIRNKFGHQVETFFVLFTSLQFHFLFYCTRPLPNILALGLVNLAYGNWLKGNFYPALSFLIFATVIFRCDTMLLLGPIGLELLLTKSISFWKALKYCVGTALLAVGLTIFVDSIMWKKCVWPEFEVFWFNSILNRSSDWGTHSIHWYFTSALPRSLLVAYPLSLLGTLVDRRVPFFILPVLSFVILYSKLPHKELRFIISSVPMFNLSAAVAASRIYNNRKKKIWKLVNMVMLAFFAISAGCTLVTFMASYYNYPSGYALNRLHQIGHPANVAGGEWVHIDTFGAMNGISRFCEDAFPWRYSKEEEIVVEELRNRNFTYLVNERPSVDGYKCLFYEEGFERLELRRGFPPIVLVKKAKVYVHRDMKKEDPFHKKWPGFLPVYPSFFSLFSFRKTNHSLRLIRNLTSNDEMLLQAAVQNRNVPLASSASYSRLPRCRSPVVSVALSKKTAAIVCSISQVYGYGTVDYERRPIIQWNAIYKKISLMEKPELGAASVLNQWEKGGRKLTKWELCRVVKELRKYKRPNQALEVYDWMNNRGERFRLSASDAAIQLDLIGKVRGISDAEQFFLTLPENFKDRRVYGSLLNAYVRAKSREKAEALLNTMRDKGYALHPLPFNVMMTLYMNLGEYDKVDAMVFEMKQKDIRLDIYSYNIWLSSCGSLGSVEKMELVYQQMKSDVSINPNWTTFSTMATMYIKMGETEKAEDALRKVEARITGRNRIPYHYLLSLYGSVGNKKELYRVWNVYKSVVPSIPNLGYHALVSSLVRMGDIEGAEKVYEEWLPVKSSYDPRIPNLLMNVYVKNDQLEKAEGLFDHMVEMGGKPSSSTWEILADGHTRKRCIPEALICLRKAFSAEGSSNWRPKVLMLSGFFKLCEEESDVTSKEAVLELLRQSGHLQDKSYQALIDVDENNSEIDAHETDALLTQLQDDL</sequence>
<organism evidence="12 13">
    <name type="scientific">Arabidopsis arenosa</name>
    <name type="common">Sand rock-cress</name>
    <name type="synonym">Cardaminopsis arenosa</name>
    <dbReference type="NCBI Taxonomy" id="38785"/>
    <lineage>
        <taxon>Eukaryota</taxon>
        <taxon>Viridiplantae</taxon>
        <taxon>Streptophyta</taxon>
        <taxon>Embryophyta</taxon>
        <taxon>Tracheophyta</taxon>
        <taxon>Spermatophyta</taxon>
        <taxon>Magnoliopsida</taxon>
        <taxon>eudicotyledons</taxon>
        <taxon>Gunneridae</taxon>
        <taxon>Pentapetalae</taxon>
        <taxon>rosids</taxon>
        <taxon>malvids</taxon>
        <taxon>Brassicales</taxon>
        <taxon>Brassicaceae</taxon>
        <taxon>Camelineae</taxon>
        <taxon>Arabidopsis</taxon>
    </lineage>
</organism>
<keyword evidence="5 11" id="KW-0812">Transmembrane</keyword>
<evidence type="ECO:0000256" key="7">
    <source>
        <dbReference type="ARBA" id="ARBA00022824"/>
    </source>
</evidence>
<dbReference type="Pfam" id="PF13812">
    <property type="entry name" value="PPR_3"/>
    <property type="match status" value="1"/>
</dbReference>
<feature type="transmembrane region" description="Helical" evidence="11">
    <location>
        <begin position="123"/>
        <end position="146"/>
    </location>
</feature>
<dbReference type="GO" id="GO:0003729">
    <property type="term" value="F:mRNA binding"/>
    <property type="evidence" value="ECO:0007669"/>
    <property type="project" value="UniProtKB-ARBA"/>
</dbReference>
<dbReference type="InterPro" id="IPR011990">
    <property type="entry name" value="TPR-like_helical_dom_sf"/>
</dbReference>
<dbReference type="PANTHER" id="PTHR45717">
    <property type="entry name" value="OS12G0527900 PROTEIN"/>
    <property type="match status" value="1"/>
</dbReference>
<dbReference type="PANTHER" id="PTHR45717:SF3">
    <property type="entry name" value="OS04G0544400 PROTEIN"/>
    <property type="match status" value="1"/>
</dbReference>
<keyword evidence="13" id="KW-1185">Reference proteome</keyword>
<dbReference type="Pfam" id="PF13041">
    <property type="entry name" value="PPR_2"/>
    <property type="match status" value="1"/>
</dbReference>
<evidence type="ECO:0000256" key="10">
    <source>
        <dbReference type="PROSITE-ProRule" id="PRU00708"/>
    </source>
</evidence>
<gene>
    <name evidence="12" type="ORF">AARE701A_LOCUS6</name>
</gene>
<dbReference type="GO" id="GO:0005789">
    <property type="term" value="C:endoplasmic reticulum membrane"/>
    <property type="evidence" value="ECO:0007669"/>
    <property type="project" value="UniProtKB-SubCell"/>
</dbReference>
<keyword evidence="6" id="KW-0677">Repeat</keyword>
<dbReference type="EMBL" id="LR999451">
    <property type="protein sequence ID" value="CAE5956216.1"/>
    <property type="molecule type" value="Genomic_DNA"/>
</dbReference>
<dbReference type="NCBIfam" id="TIGR00756">
    <property type="entry name" value="PPR"/>
    <property type="match status" value="3"/>
</dbReference>
<evidence type="ECO:0000256" key="3">
    <source>
        <dbReference type="ARBA" id="ARBA00022676"/>
    </source>
</evidence>
<dbReference type="Pfam" id="PF01535">
    <property type="entry name" value="PPR"/>
    <property type="match status" value="2"/>
</dbReference>
<feature type="transmembrane region" description="Helical" evidence="11">
    <location>
        <begin position="12"/>
        <end position="30"/>
    </location>
</feature>
<feature type="transmembrane region" description="Helical" evidence="11">
    <location>
        <begin position="166"/>
        <end position="188"/>
    </location>
</feature>
<feature type="transmembrane region" description="Helical" evidence="11">
    <location>
        <begin position="343"/>
        <end position="365"/>
    </location>
</feature>
<feature type="repeat" description="PPR" evidence="10">
    <location>
        <begin position="900"/>
        <end position="934"/>
    </location>
</feature>
<feature type="transmembrane region" description="Helical" evidence="11">
    <location>
        <begin position="309"/>
        <end position="331"/>
    </location>
</feature>
<evidence type="ECO:0000313" key="12">
    <source>
        <dbReference type="EMBL" id="CAE5956216.1"/>
    </source>
</evidence>
<comment type="subcellular location">
    <subcellularLocation>
        <location evidence="1">Endoplasmic reticulum membrane</location>
        <topology evidence="1">Multi-pass membrane protein</topology>
    </subcellularLocation>
</comment>
<keyword evidence="8 11" id="KW-1133">Transmembrane helix</keyword>
<evidence type="ECO:0000256" key="1">
    <source>
        <dbReference type="ARBA" id="ARBA00004477"/>
    </source>
</evidence>
<dbReference type="Pfam" id="PF03901">
    <property type="entry name" value="Glyco_transf_22"/>
    <property type="match status" value="1"/>
</dbReference>
<feature type="transmembrane region" description="Helical" evidence="11">
    <location>
        <begin position="257"/>
        <end position="279"/>
    </location>
</feature>
<reference evidence="12" key="1">
    <citation type="submission" date="2021-01" db="EMBL/GenBank/DDBJ databases">
        <authorList>
            <person name="Bezrukov I."/>
        </authorList>
    </citation>
    <scope>NUCLEOTIDE SEQUENCE</scope>
</reference>
<dbReference type="InterPro" id="IPR005599">
    <property type="entry name" value="GPI_mannosylTrfase"/>
</dbReference>
<evidence type="ECO:0000256" key="9">
    <source>
        <dbReference type="ARBA" id="ARBA00023136"/>
    </source>
</evidence>
<dbReference type="GO" id="GO:0005739">
    <property type="term" value="C:mitochondrion"/>
    <property type="evidence" value="ECO:0007669"/>
    <property type="project" value="TreeGrafter"/>
</dbReference>
<feature type="transmembrane region" description="Helical" evidence="11">
    <location>
        <begin position="209"/>
        <end position="229"/>
    </location>
</feature>
<evidence type="ECO:0000256" key="11">
    <source>
        <dbReference type="SAM" id="Phobius"/>
    </source>
</evidence>
<keyword evidence="3" id="KW-0328">Glycosyltransferase</keyword>
<evidence type="ECO:0000256" key="2">
    <source>
        <dbReference type="ARBA" id="ARBA00007626"/>
    </source>
</evidence>
<dbReference type="AlphaFoldDB" id="A0A8S1ZEM7"/>
<keyword evidence="7" id="KW-0256">Endoplasmic reticulum</keyword>
<comment type="similarity">
    <text evidence="2">Belongs to the PPR family. P subfamily.</text>
</comment>
<evidence type="ECO:0008006" key="14">
    <source>
        <dbReference type="Google" id="ProtNLM"/>
    </source>
</evidence>
<dbReference type="InterPro" id="IPR002885">
    <property type="entry name" value="PPR_rpt"/>
</dbReference>
<name>A0A8S1ZEM7_ARAAE</name>
<evidence type="ECO:0000313" key="13">
    <source>
        <dbReference type="Proteomes" id="UP000682877"/>
    </source>
</evidence>
<proteinExistence type="inferred from homology"/>
<dbReference type="GO" id="GO:0016757">
    <property type="term" value="F:glycosyltransferase activity"/>
    <property type="evidence" value="ECO:0007669"/>
    <property type="project" value="UniProtKB-KW"/>
</dbReference>
<evidence type="ECO:0000256" key="6">
    <source>
        <dbReference type="ARBA" id="ARBA00022737"/>
    </source>
</evidence>
<feature type="transmembrane region" description="Helical" evidence="11">
    <location>
        <begin position="286"/>
        <end position="303"/>
    </location>
</feature>